<reference evidence="7 8" key="1">
    <citation type="submission" date="2020-04" db="EMBL/GenBank/DDBJ databases">
        <authorList>
            <person name="De Canck E."/>
        </authorList>
    </citation>
    <scope>NUCLEOTIDE SEQUENCE [LARGE SCALE GENOMIC DNA]</scope>
    <source>
        <strain evidence="7 8">LMG 24238</strain>
    </source>
</reference>
<accession>A0A6J5CWF6</accession>
<feature type="transmembrane region" description="Helical" evidence="5">
    <location>
        <begin position="338"/>
        <end position="362"/>
    </location>
</feature>
<evidence type="ECO:0000256" key="4">
    <source>
        <dbReference type="ARBA" id="ARBA00023136"/>
    </source>
</evidence>
<feature type="domain" description="Amino acid permease/ SLC12A" evidence="6">
    <location>
        <begin position="41"/>
        <end position="374"/>
    </location>
</feature>
<feature type="transmembrane region" description="Helical" evidence="5">
    <location>
        <begin position="21"/>
        <end position="43"/>
    </location>
</feature>
<feature type="transmembrane region" description="Helical" evidence="5">
    <location>
        <begin position="193"/>
        <end position="217"/>
    </location>
</feature>
<evidence type="ECO:0000256" key="3">
    <source>
        <dbReference type="ARBA" id="ARBA00022989"/>
    </source>
</evidence>
<name>A0A6J5CWF6_9BURK</name>
<keyword evidence="4 5" id="KW-0472">Membrane</keyword>
<evidence type="ECO:0000256" key="5">
    <source>
        <dbReference type="SAM" id="Phobius"/>
    </source>
</evidence>
<dbReference type="EMBL" id="CADIKC010000023">
    <property type="protein sequence ID" value="CAB3745504.1"/>
    <property type="molecule type" value="Genomic_DNA"/>
</dbReference>
<feature type="transmembrane region" description="Helical" evidence="5">
    <location>
        <begin position="94"/>
        <end position="121"/>
    </location>
</feature>
<dbReference type="Proteomes" id="UP000494255">
    <property type="component" value="Unassembled WGS sequence"/>
</dbReference>
<keyword evidence="2 5" id="KW-0812">Transmembrane</keyword>
<keyword evidence="3 5" id="KW-1133">Transmembrane helix</keyword>
<dbReference type="RefSeq" id="WP_175054988.1">
    <property type="nucleotide sequence ID" value="NZ_CADIKC010000023.1"/>
</dbReference>
<evidence type="ECO:0000256" key="2">
    <source>
        <dbReference type="ARBA" id="ARBA00022692"/>
    </source>
</evidence>
<dbReference type="PANTHER" id="PTHR42770">
    <property type="entry name" value="AMINO ACID TRANSPORTER-RELATED"/>
    <property type="match status" value="1"/>
</dbReference>
<dbReference type="GO" id="GO:0055085">
    <property type="term" value="P:transmembrane transport"/>
    <property type="evidence" value="ECO:0007669"/>
    <property type="project" value="InterPro"/>
</dbReference>
<evidence type="ECO:0000313" key="7">
    <source>
        <dbReference type="EMBL" id="CAB3745504.1"/>
    </source>
</evidence>
<organism evidence="7 8">
    <name type="scientific">Paraburkholderia sediminicola</name>
    <dbReference type="NCBI Taxonomy" id="458836"/>
    <lineage>
        <taxon>Bacteria</taxon>
        <taxon>Pseudomonadati</taxon>
        <taxon>Pseudomonadota</taxon>
        <taxon>Betaproteobacteria</taxon>
        <taxon>Burkholderiales</taxon>
        <taxon>Burkholderiaceae</taxon>
        <taxon>Paraburkholderia</taxon>
    </lineage>
</organism>
<proteinExistence type="predicted"/>
<dbReference type="InterPro" id="IPR050367">
    <property type="entry name" value="APC_superfamily"/>
</dbReference>
<feature type="transmembrane region" description="Helical" evidence="5">
    <location>
        <begin position="374"/>
        <end position="396"/>
    </location>
</feature>
<feature type="transmembrane region" description="Helical" evidence="5">
    <location>
        <begin position="237"/>
        <end position="256"/>
    </location>
</feature>
<dbReference type="GeneID" id="97046174"/>
<dbReference type="AlphaFoldDB" id="A0A6J5CWF6"/>
<feature type="transmembrane region" description="Helical" evidence="5">
    <location>
        <begin position="133"/>
        <end position="151"/>
    </location>
</feature>
<feature type="transmembrane region" description="Helical" evidence="5">
    <location>
        <begin position="295"/>
        <end position="317"/>
    </location>
</feature>
<sequence>MPNQDRDHTSLRKDALSWISIVFLVIATNGPLTALVGGAPLAIGLGNGAGAAGTYVVIGVLYLIFSVGFCAMSRHIRNAGAFYAYIAHGLGRPCGIGGAFLAILAYNGMLIACYAMIGFFLSYGIHAHFAIDIPWWVCALGAMVIVFYFGYKNIEFSGRVLFALMLAEVLIILVLDGTIIAKNGASAVSVAPFLPATVFSHGFGPSIVFVVGSYMGFETTAIYAEEARDPSRSIPRATYAAVTIILVLYAASVWLVTNAYGIPQALEQATKNPGDMWFVITERYLGSGAADVTNVLMITSLLAALISFHNTSSRYLFSLGRERIIWSRFAKLHPVQQTPHIAGIVQIAVGIVIIAASGIAGADAMLVVVPLASVPAAIGIVAVQALTALAVIGFFSRDHHSISVWRRLIAPAISAIGLTACLYEIVKNVSLITGTTTWVSESLPWMTFAVGVVGALFAYWLKSARPQLYSGLGRILDEA</sequence>
<comment type="subcellular location">
    <subcellularLocation>
        <location evidence="1">Membrane</location>
        <topology evidence="1">Multi-pass membrane protein</topology>
    </subcellularLocation>
</comment>
<keyword evidence="8" id="KW-1185">Reference proteome</keyword>
<evidence type="ECO:0000259" key="6">
    <source>
        <dbReference type="Pfam" id="PF00324"/>
    </source>
</evidence>
<dbReference type="InterPro" id="IPR004841">
    <property type="entry name" value="AA-permease/SLC12A_dom"/>
</dbReference>
<dbReference type="PANTHER" id="PTHR42770:SF16">
    <property type="entry name" value="AMINO ACID PERMEASE"/>
    <property type="match status" value="1"/>
</dbReference>
<evidence type="ECO:0000313" key="8">
    <source>
        <dbReference type="Proteomes" id="UP000494255"/>
    </source>
</evidence>
<dbReference type="GO" id="GO:0016020">
    <property type="term" value="C:membrane"/>
    <property type="evidence" value="ECO:0007669"/>
    <property type="project" value="UniProtKB-SubCell"/>
</dbReference>
<feature type="transmembrane region" description="Helical" evidence="5">
    <location>
        <begin position="442"/>
        <end position="461"/>
    </location>
</feature>
<feature type="transmembrane region" description="Helical" evidence="5">
    <location>
        <begin position="160"/>
        <end position="181"/>
    </location>
</feature>
<dbReference type="Gene3D" id="1.20.1740.10">
    <property type="entry name" value="Amino acid/polyamine transporter I"/>
    <property type="match status" value="1"/>
</dbReference>
<protein>
    <recommendedName>
        <fullName evidence="6">Amino acid permease/ SLC12A domain-containing protein</fullName>
    </recommendedName>
</protein>
<gene>
    <name evidence="7" type="ORF">LMG24238_07636</name>
</gene>
<dbReference type="Pfam" id="PF00324">
    <property type="entry name" value="AA_permease"/>
    <property type="match status" value="1"/>
</dbReference>
<dbReference type="PIRSF" id="PIRSF006060">
    <property type="entry name" value="AA_transporter"/>
    <property type="match status" value="1"/>
</dbReference>
<evidence type="ECO:0000256" key="1">
    <source>
        <dbReference type="ARBA" id="ARBA00004141"/>
    </source>
</evidence>
<feature type="transmembrane region" description="Helical" evidence="5">
    <location>
        <begin position="408"/>
        <end position="426"/>
    </location>
</feature>
<feature type="transmembrane region" description="Helical" evidence="5">
    <location>
        <begin position="49"/>
        <end position="73"/>
    </location>
</feature>